<accession>A0A1H5ULC3</accession>
<dbReference type="RefSeq" id="WP_104007356.1">
    <property type="nucleotide sequence ID" value="NZ_FNVD01000004.1"/>
</dbReference>
<name>A0A1H5ULC3_9RHOB</name>
<keyword evidence="6" id="KW-1185">Reference proteome</keyword>
<dbReference type="InterPro" id="IPR013658">
    <property type="entry name" value="SGL"/>
</dbReference>
<sequence>MTVEIHDDRICELGEGPLWHPEREQLFWFDILGKRLMATENGAPQEWRFGRHVSAAGWVDRDRLLIASETGLLVFDRESGAEIPVAAIEADNPVTRSNDGRADPWGGFWIGTMGKNFEPYAGSIWRWYRGRLRRLFDRITVPNAICFSPDRQWAYFTDTWSRRVMRQTLGSDGWPKGDPELFLDLREDALNPDGAVVDAEGCFWVAQWGAARVARYSPDATFLSALEVPAQQASCPAFGGPDLSRLFVTSARTGLKDPGRDDGRTFSAEIGIKGQAEHRVIL</sequence>
<comment type="cofactor">
    <cofactor evidence="3">
        <name>Zn(2+)</name>
        <dbReference type="ChEBI" id="CHEBI:29105"/>
    </cofactor>
    <text evidence="3">Binds 1 divalent metal cation per subunit.</text>
</comment>
<dbReference type="InterPro" id="IPR005511">
    <property type="entry name" value="SMP-30"/>
</dbReference>
<dbReference type="Pfam" id="PF08450">
    <property type="entry name" value="SGL"/>
    <property type="match status" value="1"/>
</dbReference>
<feature type="active site" description="Proton donor/acceptor" evidence="2">
    <location>
        <position position="193"/>
    </location>
</feature>
<evidence type="ECO:0000259" key="4">
    <source>
        <dbReference type="Pfam" id="PF08450"/>
    </source>
</evidence>
<dbReference type="EMBL" id="FNVD01000004">
    <property type="protein sequence ID" value="SEF75873.1"/>
    <property type="molecule type" value="Genomic_DNA"/>
</dbReference>
<keyword evidence="3" id="KW-0479">Metal-binding</keyword>
<feature type="binding site" evidence="3">
    <location>
        <position position="143"/>
    </location>
    <ligand>
        <name>a divalent metal cation</name>
        <dbReference type="ChEBI" id="CHEBI:60240"/>
    </ligand>
</feature>
<feature type="binding site" evidence="3">
    <location>
        <position position="98"/>
    </location>
    <ligand>
        <name>substrate</name>
    </ligand>
</feature>
<keyword evidence="3" id="KW-0862">Zinc</keyword>
<dbReference type="InterPro" id="IPR011042">
    <property type="entry name" value="6-blade_b-propeller_TolB-like"/>
</dbReference>
<gene>
    <name evidence="5" type="ORF">SAMN05421751_104137</name>
</gene>
<dbReference type="Proteomes" id="UP000236742">
    <property type="component" value="Unassembled WGS sequence"/>
</dbReference>
<feature type="domain" description="SMP-30/Gluconolactonase/LRE-like region" evidence="4">
    <location>
        <begin position="13"/>
        <end position="252"/>
    </location>
</feature>
<protein>
    <submittedName>
        <fullName evidence="5">Sugar lactone lactonase YvrE</fullName>
    </submittedName>
</protein>
<dbReference type="GO" id="GO:0004341">
    <property type="term" value="F:gluconolactonase activity"/>
    <property type="evidence" value="ECO:0007669"/>
    <property type="project" value="TreeGrafter"/>
</dbReference>
<feature type="binding site" evidence="3">
    <location>
        <position position="193"/>
    </location>
    <ligand>
        <name>a divalent metal cation</name>
        <dbReference type="ChEBI" id="CHEBI:60240"/>
    </ligand>
</feature>
<dbReference type="SUPFAM" id="SSF63829">
    <property type="entry name" value="Calcium-dependent phosphotriesterase"/>
    <property type="match status" value="1"/>
</dbReference>
<dbReference type="PANTHER" id="PTHR10907">
    <property type="entry name" value="REGUCALCIN"/>
    <property type="match status" value="1"/>
</dbReference>
<dbReference type="GO" id="GO:0005509">
    <property type="term" value="F:calcium ion binding"/>
    <property type="evidence" value="ECO:0007669"/>
    <property type="project" value="TreeGrafter"/>
</dbReference>
<dbReference type="OrthoDB" id="2633250at2"/>
<dbReference type="Gene3D" id="2.120.10.30">
    <property type="entry name" value="TolB, C-terminal domain"/>
    <property type="match status" value="1"/>
</dbReference>
<feature type="binding site" evidence="3">
    <location>
        <position position="96"/>
    </location>
    <ligand>
        <name>substrate</name>
    </ligand>
</feature>
<reference evidence="6" key="1">
    <citation type="submission" date="2016-10" db="EMBL/GenBank/DDBJ databases">
        <authorList>
            <person name="Varghese N."/>
            <person name="Submissions S."/>
        </authorList>
    </citation>
    <scope>NUCLEOTIDE SEQUENCE [LARGE SCALE GENOMIC DNA]</scope>
    <source>
        <strain evidence="6">DSM 23413</strain>
    </source>
</reference>
<proteinExistence type="inferred from homology"/>
<dbReference type="AlphaFoldDB" id="A0A1H5ULC3"/>
<dbReference type="GO" id="GO:0019853">
    <property type="term" value="P:L-ascorbic acid biosynthetic process"/>
    <property type="evidence" value="ECO:0007669"/>
    <property type="project" value="TreeGrafter"/>
</dbReference>
<dbReference type="PANTHER" id="PTHR10907:SF47">
    <property type="entry name" value="REGUCALCIN"/>
    <property type="match status" value="1"/>
</dbReference>
<comment type="similarity">
    <text evidence="1">Belongs to the SMP-30/CGR1 family.</text>
</comment>
<evidence type="ECO:0000256" key="1">
    <source>
        <dbReference type="ARBA" id="ARBA00008853"/>
    </source>
</evidence>
<dbReference type="PRINTS" id="PR01790">
    <property type="entry name" value="SMP30FAMILY"/>
</dbReference>
<evidence type="ECO:0000256" key="2">
    <source>
        <dbReference type="PIRSR" id="PIRSR605511-1"/>
    </source>
</evidence>
<feature type="binding site" evidence="3">
    <location>
        <position position="15"/>
    </location>
    <ligand>
        <name>a divalent metal cation</name>
        <dbReference type="ChEBI" id="CHEBI:60240"/>
    </ligand>
</feature>
<evidence type="ECO:0000313" key="5">
    <source>
        <dbReference type="EMBL" id="SEF75873.1"/>
    </source>
</evidence>
<evidence type="ECO:0000313" key="6">
    <source>
        <dbReference type="Proteomes" id="UP000236742"/>
    </source>
</evidence>
<organism evidence="5 6">
    <name type="scientific">Jhaorihella thermophila</name>
    <dbReference type="NCBI Taxonomy" id="488547"/>
    <lineage>
        <taxon>Bacteria</taxon>
        <taxon>Pseudomonadati</taxon>
        <taxon>Pseudomonadota</taxon>
        <taxon>Alphaproteobacteria</taxon>
        <taxon>Rhodobacterales</taxon>
        <taxon>Paracoccaceae</taxon>
        <taxon>Jhaorihella</taxon>
    </lineage>
</organism>
<evidence type="ECO:0000256" key="3">
    <source>
        <dbReference type="PIRSR" id="PIRSR605511-2"/>
    </source>
</evidence>